<gene>
    <name evidence="2" type="ORF">O4328_37645</name>
</gene>
<dbReference type="RefSeq" id="WP_269592507.1">
    <property type="nucleotide sequence ID" value="NZ_JAPWIS010000030.1"/>
</dbReference>
<evidence type="ECO:0000259" key="1">
    <source>
        <dbReference type="Pfam" id="PF01548"/>
    </source>
</evidence>
<proteinExistence type="predicted"/>
<dbReference type="Pfam" id="PF01548">
    <property type="entry name" value="DEDD_Tnp_IS110"/>
    <property type="match status" value="1"/>
</dbReference>
<dbReference type="Proteomes" id="UP001066327">
    <property type="component" value="Unassembled WGS sequence"/>
</dbReference>
<reference evidence="2" key="1">
    <citation type="submission" date="2022-12" db="EMBL/GenBank/DDBJ databases">
        <authorList>
            <person name="Krivoruchko A.V."/>
            <person name="Elkin A."/>
        </authorList>
    </citation>
    <scope>NUCLEOTIDE SEQUENCE</scope>
    <source>
        <strain evidence="2">IEGM 249</strain>
    </source>
</reference>
<accession>A0ABT4NSB5</accession>
<sequence length="146" mass="16182">MQAARFREQSGVSGAKSDAADAHVLADMVRTDSHQLRTVAGDSPEAEAIKVVARAHKTLIWERTRHTQRLRHALREYFPAALEAFDELDAAVALEPLGKAPDPASAARLTRGQITAALRKARRRDIETKTDRIQAALRGEQLVLRR</sequence>
<name>A0ABT4NSB5_RHOOP</name>
<protein>
    <submittedName>
        <fullName evidence="2">Transposase</fullName>
    </submittedName>
</protein>
<evidence type="ECO:0000313" key="3">
    <source>
        <dbReference type="Proteomes" id="UP001066327"/>
    </source>
</evidence>
<organism evidence="2 3">
    <name type="scientific">Rhodococcus opacus</name>
    <name type="common">Nocardia opaca</name>
    <dbReference type="NCBI Taxonomy" id="37919"/>
    <lineage>
        <taxon>Bacteria</taxon>
        <taxon>Bacillati</taxon>
        <taxon>Actinomycetota</taxon>
        <taxon>Actinomycetes</taxon>
        <taxon>Mycobacteriales</taxon>
        <taxon>Nocardiaceae</taxon>
        <taxon>Rhodococcus</taxon>
    </lineage>
</organism>
<dbReference type="EMBL" id="JAPWIS010000030">
    <property type="protein sequence ID" value="MCZ4589302.1"/>
    <property type="molecule type" value="Genomic_DNA"/>
</dbReference>
<keyword evidence="3" id="KW-1185">Reference proteome</keyword>
<evidence type="ECO:0000313" key="2">
    <source>
        <dbReference type="EMBL" id="MCZ4589302.1"/>
    </source>
</evidence>
<feature type="domain" description="Transposase IS110-like N-terminal" evidence="1">
    <location>
        <begin position="2"/>
        <end position="79"/>
    </location>
</feature>
<comment type="caution">
    <text evidence="2">The sequence shown here is derived from an EMBL/GenBank/DDBJ whole genome shotgun (WGS) entry which is preliminary data.</text>
</comment>
<dbReference type="InterPro" id="IPR002525">
    <property type="entry name" value="Transp_IS110-like_N"/>
</dbReference>